<proteinExistence type="predicted"/>
<evidence type="ECO:0000256" key="1">
    <source>
        <dbReference type="ARBA" id="ARBA00004123"/>
    </source>
</evidence>
<dbReference type="SUPFAM" id="SSF140996">
    <property type="entry name" value="Hermes dimerisation domain"/>
    <property type="match status" value="1"/>
</dbReference>
<evidence type="ECO:0000256" key="4">
    <source>
        <dbReference type="ARBA" id="ARBA00022833"/>
    </source>
</evidence>
<evidence type="ECO:0000256" key="9">
    <source>
        <dbReference type="PROSITE-ProRule" id="PRU00027"/>
    </source>
</evidence>
<dbReference type="GO" id="GO:0008270">
    <property type="term" value="F:zinc ion binding"/>
    <property type="evidence" value="ECO:0007669"/>
    <property type="project" value="UniProtKB-KW"/>
</dbReference>
<keyword evidence="13" id="KW-1185">Reference proteome</keyword>
<protein>
    <submittedName>
        <fullName evidence="12">Zinc finger BED domain-containing protein 1-like</fullName>
    </submittedName>
</protein>
<dbReference type="Proteomes" id="UP000257200">
    <property type="component" value="Unplaced"/>
</dbReference>
<dbReference type="Pfam" id="PF02892">
    <property type="entry name" value="zf-BED"/>
    <property type="match status" value="1"/>
</dbReference>
<keyword evidence="4" id="KW-0862">Zinc</keyword>
<evidence type="ECO:0000256" key="3">
    <source>
        <dbReference type="ARBA" id="ARBA00022771"/>
    </source>
</evidence>
<name>A0A3Q1FKQ1_9TELE</name>
<evidence type="ECO:0000259" key="11">
    <source>
        <dbReference type="PROSITE" id="PS50808"/>
    </source>
</evidence>
<comment type="subcellular location">
    <subcellularLocation>
        <location evidence="1">Nucleus</location>
    </subcellularLocation>
</comment>
<dbReference type="PROSITE" id="PS50808">
    <property type="entry name" value="ZF_BED"/>
    <property type="match status" value="1"/>
</dbReference>
<dbReference type="InterPro" id="IPR003656">
    <property type="entry name" value="Znf_BED"/>
</dbReference>
<dbReference type="GO" id="GO:0003677">
    <property type="term" value="F:DNA binding"/>
    <property type="evidence" value="ECO:0007669"/>
    <property type="project" value="UniProtKB-KW"/>
</dbReference>
<evidence type="ECO:0000256" key="5">
    <source>
        <dbReference type="ARBA" id="ARBA00023015"/>
    </source>
</evidence>
<dbReference type="Ensembl" id="ENSAPOT00000033621.1">
    <property type="protein sequence ID" value="ENSAPOP00000016382.1"/>
    <property type="gene ID" value="ENSAPOG00000000541.1"/>
</dbReference>
<dbReference type="PANTHER" id="PTHR46481:SF9">
    <property type="entry name" value="ZINC FINGER BED DOMAIN-CONTAINING PROTEIN 1-LIKE"/>
    <property type="match status" value="1"/>
</dbReference>
<dbReference type="RefSeq" id="XP_022043342.1">
    <property type="nucleotide sequence ID" value="XM_022187650.2"/>
</dbReference>
<dbReference type="FunCoup" id="A0A3Q1FKQ1">
    <property type="interactions" value="2"/>
</dbReference>
<dbReference type="SUPFAM" id="SSF57667">
    <property type="entry name" value="beta-beta-alpha zinc fingers"/>
    <property type="match status" value="1"/>
</dbReference>
<evidence type="ECO:0000313" key="13">
    <source>
        <dbReference type="Proteomes" id="UP000257200"/>
    </source>
</evidence>
<dbReference type="GeneTree" id="ENSGT00940000158431"/>
<keyword evidence="6" id="KW-0238">DNA-binding</keyword>
<dbReference type="GeneID" id="110946075"/>
<keyword evidence="8" id="KW-0539">Nucleus</keyword>
<organism evidence="12 13">
    <name type="scientific">Acanthochromis polyacanthus</name>
    <name type="common">spiny chromis</name>
    <dbReference type="NCBI Taxonomy" id="80966"/>
    <lineage>
        <taxon>Eukaryota</taxon>
        <taxon>Metazoa</taxon>
        <taxon>Chordata</taxon>
        <taxon>Craniata</taxon>
        <taxon>Vertebrata</taxon>
        <taxon>Euteleostomi</taxon>
        <taxon>Actinopterygii</taxon>
        <taxon>Neopterygii</taxon>
        <taxon>Teleostei</taxon>
        <taxon>Neoteleostei</taxon>
        <taxon>Acanthomorphata</taxon>
        <taxon>Ovalentaria</taxon>
        <taxon>Pomacentridae</taxon>
        <taxon>Acanthochromis</taxon>
    </lineage>
</organism>
<dbReference type="Gene3D" id="1.10.10.1070">
    <property type="entry name" value="Zinc finger, BED domain-containing"/>
    <property type="match status" value="1"/>
</dbReference>
<dbReference type="SUPFAM" id="SSF53098">
    <property type="entry name" value="Ribonuclease H-like"/>
    <property type="match status" value="1"/>
</dbReference>
<dbReference type="RefSeq" id="XP_022077341.1">
    <property type="nucleotide sequence ID" value="XM_022221649.2"/>
</dbReference>
<keyword evidence="5" id="KW-0805">Transcription regulation</keyword>
<dbReference type="STRING" id="80966.ENSAPOP00000016382"/>
<dbReference type="GO" id="GO:0046983">
    <property type="term" value="F:protein dimerization activity"/>
    <property type="evidence" value="ECO:0007669"/>
    <property type="project" value="InterPro"/>
</dbReference>
<dbReference type="GeneID" id="127530520"/>
<reference evidence="12" key="2">
    <citation type="submission" date="2025-09" db="UniProtKB">
        <authorList>
            <consortium name="Ensembl"/>
        </authorList>
    </citation>
    <scope>IDENTIFICATION</scope>
</reference>
<evidence type="ECO:0000256" key="10">
    <source>
        <dbReference type="SAM" id="MobiDB-lite"/>
    </source>
</evidence>
<keyword evidence="3 9" id="KW-0863">Zinc-finger</keyword>
<evidence type="ECO:0000256" key="2">
    <source>
        <dbReference type="ARBA" id="ARBA00022723"/>
    </source>
</evidence>
<keyword evidence="2" id="KW-0479">Metal-binding</keyword>
<dbReference type="InterPro" id="IPR052035">
    <property type="entry name" value="ZnF_BED_domain_contain"/>
</dbReference>
<evidence type="ECO:0000256" key="6">
    <source>
        <dbReference type="ARBA" id="ARBA00023125"/>
    </source>
</evidence>
<dbReference type="InParanoid" id="A0A3Q1FKQ1"/>
<dbReference type="OrthoDB" id="1607513at2759"/>
<evidence type="ECO:0000256" key="7">
    <source>
        <dbReference type="ARBA" id="ARBA00023163"/>
    </source>
</evidence>
<reference evidence="12" key="1">
    <citation type="submission" date="2025-08" db="UniProtKB">
        <authorList>
            <consortium name="Ensembl"/>
        </authorList>
    </citation>
    <scope>IDENTIFICATION</scope>
</reference>
<evidence type="ECO:0000256" key="8">
    <source>
        <dbReference type="ARBA" id="ARBA00023242"/>
    </source>
</evidence>
<dbReference type="InterPro" id="IPR012337">
    <property type="entry name" value="RNaseH-like_sf"/>
</dbReference>
<keyword evidence="7" id="KW-0804">Transcription</keyword>
<dbReference type="AlphaFoldDB" id="A0A3Q1FKQ1"/>
<feature type="domain" description="BED-type" evidence="11">
    <location>
        <begin position="6"/>
        <end position="49"/>
    </location>
</feature>
<sequence>MATRRQRNSKVWEHFKQTQDKSVQCNICKTELSFHGSTSAMHEHLKRKHVLACDNDEEGPSSRAKKVRSSSMDGFVTKLATCTPQQANVLTESILNMLVTDMRPLSMVEDEGFKEMIKQFNPDYHNNYLPGRSHFTALMEKKYHATFEKVKETLRGVNSFLTLTADVWTSRATEAYLGVSCHFLSEDWKMKMFNLSTMPLEERHTGANILTWMEQVLAKFDILPTKIKAVVHDSGSNMVAAMRLLEEKHGWASIRCAGHTLQLVVNTALKETTISRALGAARQLVEHFKRSELASTKLKMKQEQMNVKQNALIQDVSTRWNSTFHMIERLLEQRWPLTATLSDPEVTPRGKHYFDLKPEQWELLEELKQGLAPFETATVYLSAQQYTTISGLPQVVKGLTRAVHQSQFETNSGKSFISSAEKGITQRWGSICTISGDKENPVLLAAALDPRYRKLKFLTPEDGIRLQGSIEVLAVKEAKTTGTQDAKGPMQRAHGSGRKSALETLLQSDTDSLSENEDGESEEDRKIQVVINEVRLYFGEASLPKNEDPLEWWSANEGRFPTMSKLAKSFLCIPATSTPSERIFSAAGNICSQKRASLSSGHVEMLTFLAMNKTLVQFGII</sequence>
<dbReference type="InterPro" id="IPR036236">
    <property type="entry name" value="Znf_C2H2_sf"/>
</dbReference>
<dbReference type="GeneID" id="110971301"/>
<evidence type="ECO:0000313" key="12">
    <source>
        <dbReference type="Ensembl" id="ENSAPOP00000016382.1"/>
    </source>
</evidence>
<dbReference type="RefSeq" id="XP_051793391.1">
    <property type="nucleotide sequence ID" value="XM_051937431.1"/>
</dbReference>
<dbReference type="PANTHER" id="PTHR46481">
    <property type="entry name" value="ZINC FINGER BED DOMAIN-CONTAINING PROTEIN 4"/>
    <property type="match status" value="1"/>
</dbReference>
<dbReference type="InterPro" id="IPR008906">
    <property type="entry name" value="HATC_C_dom"/>
</dbReference>
<dbReference type="GO" id="GO:0005634">
    <property type="term" value="C:nucleus"/>
    <property type="evidence" value="ECO:0007669"/>
    <property type="project" value="UniProtKB-SubCell"/>
</dbReference>
<dbReference type="SMART" id="SM00614">
    <property type="entry name" value="ZnF_BED"/>
    <property type="match status" value="1"/>
</dbReference>
<feature type="region of interest" description="Disordered" evidence="10">
    <location>
        <begin position="480"/>
        <end position="501"/>
    </location>
</feature>
<accession>A0A3Q1FKQ1</accession>
<dbReference type="Pfam" id="PF05699">
    <property type="entry name" value="Dimer_Tnp_hAT"/>
    <property type="match status" value="1"/>
</dbReference>